<dbReference type="InterPro" id="IPR051848">
    <property type="entry name" value="PGIP"/>
</dbReference>
<dbReference type="Proteomes" id="UP001174909">
    <property type="component" value="Unassembled WGS sequence"/>
</dbReference>
<feature type="region of interest" description="Disordered" evidence="8">
    <location>
        <begin position="283"/>
        <end position="326"/>
    </location>
</feature>
<keyword evidence="10" id="KW-1185">Reference proteome</keyword>
<sequence length="491" mass="51777">MGTVVSAVVDGVAVDSVAVDDTGRFFDLQVTVAGLEVSFTIGELVAAERVTSEVGGANALTLTASETSYSTQATTNRQILFDLYYATQGVNWRYQTNWLSRETLNTWHGVSTGKGGVTELRLSSNRLSGKIPPVLGSLSGLTRLELRGGKGRYDNQLTGNIPAELGNLVNLTHLNLGSNQLGGQIPAELGKLTSLTHLDLSNNGLTGEIPEEIGNLANLVYLNLSGNKLTGSIPTSLGKLKGSIETLLINNSGLEGCIPDDLKYVQSSSTDIPQVNLSLPFCSEYTPPPTSRPTLEAGSTQEPGTATPGNGPTPTPKPTTPIGQPTVNFHASQTEVLVGEPVALTLSVANSIIKPEMTLQLVLQLPSGLLVSGEGGIGEECSVQCVGLYKVSTGENKDFLITAVAQQPGSFNIEGRMEWYFGNNLDTTHDGDSETLRLDVVAPQVPPTSTPTPTPTPTPEPTLPPHVGQPTVNLHATQTEVRLGDPVQLQL</sequence>
<feature type="compositionally biased region" description="Pro residues" evidence="8">
    <location>
        <begin position="444"/>
        <end position="464"/>
    </location>
</feature>
<keyword evidence="5" id="KW-0677">Repeat</keyword>
<dbReference type="InterPro" id="IPR001611">
    <property type="entry name" value="Leu-rich_rpt"/>
</dbReference>
<dbReference type="InterPro" id="IPR003591">
    <property type="entry name" value="Leu-rich_rpt_typical-subtyp"/>
</dbReference>
<name>A0AA35X4S6_GEOBA</name>
<evidence type="ECO:0000256" key="4">
    <source>
        <dbReference type="ARBA" id="ARBA00022692"/>
    </source>
</evidence>
<dbReference type="PANTHER" id="PTHR48059">
    <property type="entry name" value="POLYGALACTURONASE INHIBITOR 1"/>
    <property type="match status" value="1"/>
</dbReference>
<keyword evidence="6" id="KW-1133">Transmembrane helix</keyword>
<evidence type="ECO:0000256" key="2">
    <source>
        <dbReference type="ARBA" id="ARBA00009592"/>
    </source>
</evidence>
<keyword evidence="9" id="KW-0675">Receptor</keyword>
<organism evidence="9 10">
    <name type="scientific">Geodia barretti</name>
    <name type="common">Barrett's horny sponge</name>
    <dbReference type="NCBI Taxonomy" id="519541"/>
    <lineage>
        <taxon>Eukaryota</taxon>
        <taxon>Metazoa</taxon>
        <taxon>Porifera</taxon>
        <taxon>Demospongiae</taxon>
        <taxon>Heteroscleromorpha</taxon>
        <taxon>Tetractinellida</taxon>
        <taxon>Astrophorina</taxon>
        <taxon>Geodiidae</taxon>
        <taxon>Geodia</taxon>
    </lineage>
</organism>
<comment type="subcellular location">
    <subcellularLocation>
        <location evidence="1">Cell envelope</location>
    </subcellularLocation>
</comment>
<dbReference type="EMBL" id="CASHTH010003381">
    <property type="protein sequence ID" value="CAI8044169.1"/>
    <property type="molecule type" value="Genomic_DNA"/>
</dbReference>
<evidence type="ECO:0000256" key="5">
    <source>
        <dbReference type="ARBA" id="ARBA00022737"/>
    </source>
</evidence>
<feature type="non-terminal residue" evidence="9">
    <location>
        <position position="491"/>
    </location>
</feature>
<dbReference type="FunFam" id="3.80.10.10:FF:000111">
    <property type="entry name" value="LRR receptor-like serine/threonine-protein kinase ERECTA"/>
    <property type="match status" value="1"/>
</dbReference>
<dbReference type="PROSITE" id="PS51450">
    <property type="entry name" value="LRR"/>
    <property type="match status" value="2"/>
</dbReference>
<dbReference type="SUPFAM" id="SSF52058">
    <property type="entry name" value="L domain-like"/>
    <property type="match status" value="1"/>
</dbReference>
<evidence type="ECO:0000313" key="10">
    <source>
        <dbReference type="Proteomes" id="UP001174909"/>
    </source>
</evidence>
<feature type="region of interest" description="Disordered" evidence="8">
    <location>
        <begin position="443"/>
        <end position="470"/>
    </location>
</feature>
<evidence type="ECO:0000256" key="6">
    <source>
        <dbReference type="ARBA" id="ARBA00022989"/>
    </source>
</evidence>
<dbReference type="PANTHER" id="PTHR48059:SF30">
    <property type="entry name" value="OS06G0587000 PROTEIN"/>
    <property type="match status" value="1"/>
</dbReference>
<protein>
    <submittedName>
        <fullName evidence="9">Receptor-like protein 35</fullName>
    </submittedName>
</protein>
<evidence type="ECO:0000256" key="3">
    <source>
        <dbReference type="ARBA" id="ARBA00022614"/>
    </source>
</evidence>
<dbReference type="SMART" id="SM00369">
    <property type="entry name" value="LRR_TYP"/>
    <property type="match status" value="3"/>
</dbReference>
<dbReference type="Pfam" id="PF00560">
    <property type="entry name" value="LRR_1"/>
    <property type="match status" value="2"/>
</dbReference>
<dbReference type="InterPro" id="IPR032675">
    <property type="entry name" value="LRR_dom_sf"/>
</dbReference>
<evidence type="ECO:0000256" key="7">
    <source>
        <dbReference type="ARBA" id="ARBA00023136"/>
    </source>
</evidence>
<dbReference type="Pfam" id="PF12799">
    <property type="entry name" value="LRR_4"/>
    <property type="match status" value="1"/>
</dbReference>
<dbReference type="AlphaFoldDB" id="A0AA35X4S6"/>
<comment type="caution">
    <text evidence="9">The sequence shown here is derived from an EMBL/GenBank/DDBJ whole genome shotgun (WGS) entry which is preliminary data.</text>
</comment>
<proteinExistence type="inferred from homology"/>
<evidence type="ECO:0000256" key="1">
    <source>
        <dbReference type="ARBA" id="ARBA00004196"/>
    </source>
</evidence>
<evidence type="ECO:0000256" key="8">
    <source>
        <dbReference type="SAM" id="MobiDB-lite"/>
    </source>
</evidence>
<comment type="similarity">
    <text evidence="2">Belongs to the RLP family.</text>
</comment>
<accession>A0AA35X4S6</accession>
<reference evidence="9" key="1">
    <citation type="submission" date="2023-03" db="EMBL/GenBank/DDBJ databases">
        <authorList>
            <person name="Steffen K."/>
            <person name="Cardenas P."/>
        </authorList>
    </citation>
    <scope>NUCLEOTIDE SEQUENCE</scope>
</reference>
<gene>
    <name evidence="9" type="ORF">GBAR_LOCUS24528</name>
</gene>
<keyword evidence="4" id="KW-0812">Transmembrane</keyword>
<keyword evidence="7" id="KW-0472">Membrane</keyword>
<dbReference type="Gene3D" id="3.80.10.10">
    <property type="entry name" value="Ribonuclease Inhibitor"/>
    <property type="match status" value="1"/>
</dbReference>
<dbReference type="PRINTS" id="PR00019">
    <property type="entry name" value="LEURICHRPT"/>
</dbReference>
<evidence type="ECO:0000313" key="9">
    <source>
        <dbReference type="EMBL" id="CAI8044169.1"/>
    </source>
</evidence>
<dbReference type="InterPro" id="IPR025875">
    <property type="entry name" value="Leu-rich_rpt_4"/>
</dbReference>
<keyword evidence="3" id="KW-0433">Leucine-rich repeat</keyword>